<dbReference type="InterPro" id="IPR000595">
    <property type="entry name" value="cNMP-bd_dom"/>
</dbReference>
<dbReference type="Pfam" id="PF00027">
    <property type="entry name" value="cNMP_binding"/>
    <property type="match status" value="1"/>
</dbReference>
<evidence type="ECO:0000313" key="3">
    <source>
        <dbReference type="Proteomes" id="UP000548326"/>
    </source>
</evidence>
<comment type="caution">
    <text evidence="2">The sequence shown here is derived from an EMBL/GenBank/DDBJ whole genome shotgun (WGS) entry which is preliminary data.</text>
</comment>
<accession>A0A841JFX5</accession>
<dbReference type="EMBL" id="JACHCA010000009">
    <property type="protein sequence ID" value="MBB6129454.1"/>
    <property type="molecule type" value="Genomic_DNA"/>
</dbReference>
<dbReference type="AlphaFoldDB" id="A0A841JFX5"/>
<dbReference type="InterPro" id="IPR014710">
    <property type="entry name" value="RmlC-like_jellyroll"/>
</dbReference>
<dbReference type="RefSeq" id="WP_183588545.1">
    <property type="nucleotide sequence ID" value="NZ_JACHCA010000009.1"/>
</dbReference>
<dbReference type="Proteomes" id="UP000548326">
    <property type="component" value="Unassembled WGS sequence"/>
</dbReference>
<evidence type="ECO:0000259" key="1">
    <source>
        <dbReference type="Pfam" id="PF00027"/>
    </source>
</evidence>
<dbReference type="InterPro" id="IPR018490">
    <property type="entry name" value="cNMP-bd_dom_sf"/>
</dbReference>
<dbReference type="Gene3D" id="2.60.120.10">
    <property type="entry name" value="Jelly Rolls"/>
    <property type="match status" value="1"/>
</dbReference>
<name>A0A841JFX5_9SPHI</name>
<sequence>MEHARLRQLIAQVTEMNDEGWEASIDRFKIKRLKKRQYFLKQGDVCRQVGFIVSGYTRLFYSLKDAEVTKDFNTEYMFCGSYASFISKAPAHFNVIAMEPLTLLVINREDLLDLTERFPSWQKFLRIAMEQLFISKEDREALFLTCTPDERYADLVHHHQDWVNRIPLKYLASYLGMTPETLSRIRAKKI</sequence>
<evidence type="ECO:0000313" key="2">
    <source>
        <dbReference type="EMBL" id="MBB6129454.1"/>
    </source>
</evidence>
<organism evidence="2 3">
    <name type="scientific">Mucilaginibacter lappiensis</name>
    <dbReference type="NCBI Taxonomy" id="354630"/>
    <lineage>
        <taxon>Bacteria</taxon>
        <taxon>Pseudomonadati</taxon>
        <taxon>Bacteroidota</taxon>
        <taxon>Sphingobacteriia</taxon>
        <taxon>Sphingobacteriales</taxon>
        <taxon>Sphingobacteriaceae</taxon>
        <taxon>Mucilaginibacter</taxon>
    </lineage>
</organism>
<reference evidence="2 3" key="1">
    <citation type="submission" date="2020-08" db="EMBL/GenBank/DDBJ databases">
        <title>Genomic Encyclopedia of Type Strains, Phase IV (KMG-V): Genome sequencing to study the core and pangenomes of soil and plant-associated prokaryotes.</title>
        <authorList>
            <person name="Whitman W."/>
        </authorList>
    </citation>
    <scope>NUCLEOTIDE SEQUENCE [LARGE SCALE GENOMIC DNA]</scope>
    <source>
        <strain evidence="2 3">MP601</strain>
    </source>
</reference>
<proteinExistence type="predicted"/>
<dbReference type="CDD" id="cd00038">
    <property type="entry name" value="CAP_ED"/>
    <property type="match status" value="1"/>
</dbReference>
<feature type="domain" description="Cyclic nucleotide-binding" evidence="1">
    <location>
        <begin position="31"/>
        <end position="117"/>
    </location>
</feature>
<protein>
    <submittedName>
        <fullName evidence="2">CRP-like cAMP-binding protein</fullName>
    </submittedName>
</protein>
<gene>
    <name evidence="2" type="ORF">HDF22_003580</name>
</gene>
<dbReference type="SUPFAM" id="SSF51206">
    <property type="entry name" value="cAMP-binding domain-like"/>
    <property type="match status" value="1"/>
</dbReference>